<proteinExistence type="predicted"/>
<feature type="transmembrane region" description="Helical" evidence="1">
    <location>
        <begin position="30"/>
        <end position="49"/>
    </location>
</feature>
<keyword evidence="1" id="KW-0472">Membrane</keyword>
<dbReference type="AlphaFoldDB" id="A0A9J5VXM7"/>
<evidence type="ECO:0000256" key="1">
    <source>
        <dbReference type="SAM" id="Phobius"/>
    </source>
</evidence>
<dbReference type="EMBL" id="JACXVP010000326">
    <property type="protein sequence ID" value="KAG5567944.1"/>
    <property type="molecule type" value="Genomic_DNA"/>
</dbReference>
<comment type="caution">
    <text evidence="2">The sequence shown here is derived from an EMBL/GenBank/DDBJ whole genome shotgun (WGS) entry which is preliminary data.</text>
</comment>
<keyword evidence="1" id="KW-0812">Transmembrane</keyword>
<gene>
    <name evidence="2" type="ORF">H5410_065036</name>
</gene>
<sequence length="69" mass="8029">MKVPTIRVRLSYGQSNGKGLLLKIVEKKSMIYLNILIYLISGLFLKYLLKSYIRWTLLRNSSQTVLLKP</sequence>
<evidence type="ECO:0000313" key="3">
    <source>
        <dbReference type="Proteomes" id="UP000824120"/>
    </source>
</evidence>
<keyword evidence="1" id="KW-1133">Transmembrane helix</keyword>
<protein>
    <submittedName>
        <fullName evidence="2">Uncharacterized protein</fullName>
    </submittedName>
</protein>
<accession>A0A9J5VXM7</accession>
<keyword evidence="3" id="KW-1185">Reference proteome</keyword>
<evidence type="ECO:0000313" key="2">
    <source>
        <dbReference type="EMBL" id="KAG5567944.1"/>
    </source>
</evidence>
<organism evidence="2 3">
    <name type="scientific">Solanum commersonii</name>
    <name type="common">Commerson's wild potato</name>
    <name type="synonym">Commerson's nightshade</name>
    <dbReference type="NCBI Taxonomy" id="4109"/>
    <lineage>
        <taxon>Eukaryota</taxon>
        <taxon>Viridiplantae</taxon>
        <taxon>Streptophyta</taxon>
        <taxon>Embryophyta</taxon>
        <taxon>Tracheophyta</taxon>
        <taxon>Spermatophyta</taxon>
        <taxon>Magnoliopsida</taxon>
        <taxon>eudicotyledons</taxon>
        <taxon>Gunneridae</taxon>
        <taxon>Pentapetalae</taxon>
        <taxon>asterids</taxon>
        <taxon>lamiids</taxon>
        <taxon>Solanales</taxon>
        <taxon>Solanaceae</taxon>
        <taxon>Solanoideae</taxon>
        <taxon>Solaneae</taxon>
        <taxon>Solanum</taxon>
    </lineage>
</organism>
<dbReference type="Proteomes" id="UP000824120">
    <property type="component" value="Unassembled WGS sequence"/>
</dbReference>
<name>A0A9J5VXM7_SOLCO</name>
<reference evidence="2" key="1">
    <citation type="submission" date="2020-09" db="EMBL/GenBank/DDBJ databases">
        <title>De no assembly of potato wild relative species, Solanum commersonii.</title>
        <authorList>
            <person name="Cho K."/>
        </authorList>
    </citation>
    <scope>NUCLEOTIDE SEQUENCE</scope>
    <source>
        <strain evidence="2">LZ3.2</strain>
        <tissue evidence="2">Leaf</tissue>
    </source>
</reference>